<reference evidence="2 3" key="1">
    <citation type="submission" date="2024-04" db="EMBL/GenBank/DDBJ databases">
        <title>Phyllosticta paracitricarpa is synonymous to the EU quarantine fungus P. citricarpa based on phylogenomic analyses.</title>
        <authorList>
            <consortium name="Lawrence Berkeley National Laboratory"/>
            <person name="Van ingen-buijs V.A."/>
            <person name="Van westerhoven A.C."/>
            <person name="Haridas S."/>
            <person name="Skiadas P."/>
            <person name="Martin F."/>
            <person name="Groenewald J.Z."/>
            <person name="Crous P.W."/>
            <person name="Seidl M.F."/>
        </authorList>
    </citation>
    <scope>NUCLEOTIDE SEQUENCE [LARGE SCALE GENOMIC DNA]</scope>
    <source>
        <strain evidence="2 3">CPC 17464</strain>
    </source>
</reference>
<accession>A0ABR1M6Y4</accession>
<comment type="caution">
    <text evidence="2">The sequence shown here is derived from an EMBL/GenBank/DDBJ whole genome shotgun (WGS) entry which is preliminary data.</text>
</comment>
<feature type="compositionally biased region" description="Polar residues" evidence="1">
    <location>
        <begin position="409"/>
        <end position="424"/>
    </location>
</feature>
<evidence type="ECO:0000313" key="2">
    <source>
        <dbReference type="EMBL" id="KAK7542028.1"/>
    </source>
</evidence>
<evidence type="ECO:0000256" key="1">
    <source>
        <dbReference type="SAM" id="MobiDB-lite"/>
    </source>
</evidence>
<keyword evidence="3" id="KW-1185">Reference proteome</keyword>
<protein>
    <submittedName>
        <fullName evidence="2">Uncharacterized protein</fullName>
    </submittedName>
</protein>
<name>A0ABR1M6Y4_9PEZI</name>
<organism evidence="2 3">
    <name type="scientific">Phyllosticta citribraziliensis</name>
    <dbReference type="NCBI Taxonomy" id="989973"/>
    <lineage>
        <taxon>Eukaryota</taxon>
        <taxon>Fungi</taxon>
        <taxon>Dikarya</taxon>
        <taxon>Ascomycota</taxon>
        <taxon>Pezizomycotina</taxon>
        <taxon>Dothideomycetes</taxon>
        <taxon>Dothideomycetes incertae sedis</taxon>
        <taxon>Botryosphaeriales</taxon>
        <taxon>Phyllostictaceae</taxon>
        <taxon>Phyllosticta</taxon>
    </lineage>
</organism>
<feature type="region of interest" description="Disordered" evidence="1">
    <location>
        <begin position="346"/>
        <end position="366"/>
    </location>
</feature>
<feature type="region of interest" description="Disordered" evidence="1">
    <location>
        <begin position="45"/>
        <end position="183"/>
    </location>
</feature>
<feature type="compositionally biased region" description="Pro residues" evidence="1">
    <location>
        <begin position="432"/>
        <end position="441"/>
    </location>
</feature>
<feature type="compositionally biased region" description="Low complexity" evidence="1">
    <location>
        <begin position="347"/>
        <end position="366"/>
    </location>
</feature>
<evidence type="ECO:0000313" key="3">
    <source>
        <dbReference type="Proteomes" id="UP001360953"/>
    </source>
</evidence>
<feature type="compositionally biased region" description="Acidic residues" evidence="1">
    <location>
        <begin position="45"/>
        <end position="57"/>
    </location>
</feature>
<feature type="region of interest" description="Disordered" evidence="1">
    <location>
        <begin position="1"/>
        <end position="22"/>
    </location>
</feature>
<feature type="compositionally biased region" description="Pro residues" evidence="1">
    <location>
        <begin position="163"/>
        <end position="172"/>
    </location>
</feature>
<feature type="region of interest" description="Disordered" evidence="1">
    <location>
        <begin position="387"/>
        <end position="442"/>
    </location>
</feature>
<sequence length="493" mass="54271">MTTVGRSSVYGSGSPSSAAPRHGVVRHIYSRQGVIEYVSLEGEAADAGENVDDDDAAGNDAVPMSSGRPPMSKSSAASESVVVVGGRPRRSSSSSSSSSSNASSRSSPTAPAARPRSRRSSFAHLASRLMPTIQEDEELKIEPPPVNIRPKHRVSSPLSTSPHLPPSSPPPRTTTTTTMPLPPGYPVPQGQAAPAAPRVAGRAPPGYYEALERMQSEFWRQGNAVQQQQQQQQQQQRAEYHHQLQHMEQLQQHQNALYQQQLRQYEQHQARQQQQYHLLLHQHQRRQQQHVYQQQHAAAAVHVNGANMLPRALGTLPSLPTAVASSNNLARSFTMAAPPQHVHTHAHAGYAGHHAAPTAATGPHNHFMNHGFNHGYNPIFINNNTSNNHNFTRPSTTTSTTSTSSSTTLTNMPTNMHTATNQTTHRTRPFDPDAPLPPGMRGPPIISPMVPFYTHFEALALLRRRFVREQLRREGRAGEQEEELVDVRDRGLW</sequence>
<proteinExistence type="predicted"/>
<feature type="region of interest" description="Disordered" evidence="1">
    <location>
        <begin position="473"/>
        <end position="493"/>
    </location>
</feature>
<feature type="compositionally biased region" description="Low complexity" evidence="1">
    <location>
        <begin position="1"/>
        <end position="21"/>
    </location>
</feature>
<dbReference type="RefSeq" id="XP_066658321.1">
    <property type="nucleotide sequence ID" value="XM_066794387.1"/>
</dbReference>
<gene>
    <name evidence="2" type="ORF">J3D65DRAFT_196291</name>
</gene>
<dbReference type="EMBL" id="JBBPEH010000002">
    <property type="protein sequence ID" value="KAK7542028.1"/>
    <property type="molecule type" value="Genomic_DNA"/>
</dbReference>
<feature type="compositionally biased region" description="Low complexity" evidence="1">
    <location>
        <begin position="387"/>
        <end position="408"/>
    </location>
</feature>
<dbReference type="Proteomes" id="UP001360953">
    <property type="component" value="Unassembled WGS sequence"/>
</dbReference>
<feature type="compositionally biased region" description="Low complexity" evidence="1">
    <location>
        <begin position="74"/>
        <end position="84"/>
    </location>
</feature>
<feature type="compositionally biased region" description="Low complexity" evidence="1">
    <location>
        <begin position="91"/>
        <end position="114"/>
    </location>
</feature>
<dbReference type="GeneID" id="92027293"/>